<keyword evidence="1" id="KW-0472">Membrane</keyword>
<evidence type="ECO:0000313" key="3">
    <source>
        <dbReference type="Proteomes" id="UP000028488"/>
    </source>
</evidence>
<keyword evidence="1" id="KW-0812">Transmembrane</keyword>
<dbReference type="RefSeq" id="WP_037233708.1">
    <property type="nucleotide sequence ID" value="NZ_CP008947.1"/>
</dbReference>
<reference evidence="2 3" key="1">
    <citation type="submission" date="2014-07" db="EMBL/GenBank/DDBJ databases">
        <title>Genome Sequence of Rhodococcus opacus Strain R7, a Biodegrader of Mono- and Polycyclic Aromatic Hydrocarbons.</title>
        <authorList>
            <person name="Di Gennaro P."/>
            <person name="Zampolli J."/>
            <person name="Presti I."/>
            <person name="Cappelletti M."/>
            <person name="D'Ursi P."/>
            <person name="Orro A."/>
            <person name="Mezzelani A."/>
            <person name="Milanesi L."/>
        </authorList>
    </citation>
    <scope>NUCLEOTIDE SEQUENCE [LARGE SCALE GENOMIC DNA]</scope>
    <source>
        <strain evidence="2 3">R7</strain>
    </source>
</reference>
<proteinExistence type="predicted"/>
<dbReference type="eggNOG" id="ENOG5031GDX">
    <property type="taxonomic scope" value="Bacteria"/>
</dbReference>
<dbReference type="EMBL" id="CP008947">
    <property type="protein sequence ID" value="AII03721.1"/>
    <property type="molecule type" value="Genomic_DNA"/>
</dbReference>
<protein>
    <submittedName>
        <fullName evidence="2">Membrane protein</fullName>
    </submittedName>
</protein>
<feature type="transmembrane region" description="Helical" evidence="1">
    <location>
        <begin position="48"/>
        <end position="67"/>
    </location>
</feature>
<gene>
    <name evidence="2" type="ORF">EP51_03470</name>
</gene>
<sequence length="68" mass="6883">MHSDTTTRELLQGHTKVTRRFALADVALTTFVCLVCAAGIGIITGSVLAAATGGLIVVLATALMVAAV</sequence>
<feature type="transmembrane region" description="Helical" evidence="1">
    <location>
        <begin position="21"/>
        <end position="42"/>
    </location>
</feature>
<name>A0A076EDI4_RHOOP</name>
<accession>A0A076EDI4</accession>
<keyword evidence="1" id="KW-1133">Transmembrane helix</keyword>
<evidence type="ECO:0000313" key="2">
    <source>
        <dbReference type="EMBL" id="AII03721.1"/>
    </source>
</evidence>
<dbReference type="Proteomes" id="UP000028488">
    <property type="component" value="Chromosome"/>
</dbReference>
<organism evidence="2 3">
    <name type="scientific">Rhodococcus opacus</name>
    <name type="common">Nocardia opaca</name>
    <dbReference type="NCBI Taxonomy" id="37919"/>
    <lineage>
        <taxon>Bacteria</taxon>
        <taxon>Bacillati</taxon>
        <taxon>Actinomycetota</taxon>
        <taxon>Actinomycetes</taxon>
        <taxon>Mycobacteriales</taxon>
        <taxon>Nocardiaceae</taxon>
        <taxon>Rhodococcus</taxon>
    </lineage>
</organism>
<dbReference type="AlphaFoldDB" id="A0A076EDI4"/>
<evidence type="ECO:0000256" key="1">
    <source>
        <dbReference type="SAM" id="Phobius"/>
    </source>
</evidence>